<keyword evidence="3" id="KW-0175">Coiled coil</keyword>
<dbReference type="PANTHER" id="PTHR11875">
    <property type="entry name" value="TESTIS-SPECIFIC Y-ENCODED PROTEIN"/>
    <property type="match status" value="1"/>
</dbReference>
<dbReference type="InterPro" id="IPR002164">
    <property type="entry name" value="NAP_family"/>
</dbReference>
<dbReference type="GO" id="GO:0005634">
    <property type="term" value="C:nucleus"/>
    <property type="evidence" value="ECO:0007669"/>
    <property type="project" value="InterPro"/>
</dbReference>
<dbReference type="EMBL" id="NCKU01007371">
    <property type="protein sequence ID" value="RWS02686.1"/>
    <property type="molecule type" value="Genomic_DNA"/>
</dbReference>
<accession>A0A3S4QF39</accession>
<dbReference type="Proteomes" id="UP000285301">
    <property type="component" value="Unassembled WGS sequence"/>
</dbReference>
<sequence>MTSDSSSTAGSPEENATSSSVSGATALQDVSEYSGADDDLQKEIQTAVENLECCQSEIESLNVKVAKEILKVKQNYNKIKKPIFDKRNEFIMKIPNFWLTSFMNHPEMSKIIDDVEKEVLQYLTKLEVEEFENINSGYRIKFYFNPNPFFKNEVLVKEFSLGASDQFVSESTQIDFRRGSKLRKRLRDYQKMISKAKKRSKKSEEALPRSFFNWFVENAEDSNDIAKYIKDDLWSSPLQYFLVSDV</sequence>
<dbReference type="InterPro" id="IPR037231">
    <property type="entry name" value="NAP-like_sf"/>
</dbReference>
<proteinExistence type="inferred from homology"/>
<organism evidence="5 6">
    <name type="scientific">Dinothrombium tinctorium</name>
    <dbReference type="NCBI Taxonomy" id="1965070"/>
    <lineage>
        <taxon>Eukaryota</taxon>
        <taxon>Metazoa</taxon>
        <taxon>Ecdysozoa</taxon>
        <taxon>Arthropoda</taxon>
        <taxon>Chelicerata</taxon>
        <taxon>Arachnida</taxon>
        <taxon>Acari</taxon>
        <taxon>Acariformes</taxon>
        <taxon>Trombidiformes</taxon>
        <taxon>Prostigmata</taxon>
        <taxon>Anystina</taxon>
        <taxon>Parasitengona</taxon>
        <taxon>Trombidioidea</taxon>
        <taxon>Trombidiidae</taxon>
        <taxon>Dinothrombium</taxon>
    </lineage>
</organism>
<feature type="compositionally biased region" description="Polar residues" evidence="4">
    <location>
        <begin position="1"/>
        <end position="25"/>
    </location>
</feature>
<feature type="region of interest" description="Disordered" evidence="4">
    <location>
        <begin position="1"/>
        <end position="35"/>
    </location>
</feature>
<dbReference type="SUPFAM" id="SSF143113">
    <property type="entry name" value="NAP-like"/>
    <property type="match status" value="1"/>
</dbReference>
<evidence type="ECO:0000256" key="2">
    <source>
        <dbReference type="RuleBase" id="RU003876"/>
    </source>
</evidence>
<comment type="similarity">
    <text evidence="1 2">Belongs to the nucleosome assembly protein (NAP) family.</text>
</comment>
<evidence type="ECO:0000313" key="6">
    <source>
        <dbReference type="Proteomes" id="UP000285301"/>
    </source>
</evidence>
<evidence type="ECO:0000256" key="3">
    <source>
        <dbReference type="SAM" id="Coils"/>
    </source>
</evidence>
<dbReference type="Gene3D" id="1.20.5.1500">
    <property type="match status" value="1"/>
</dbReference>
<protein>
    <submittedName>
        <fullName evidence="5">Protein SET-like protein</fullName>
    </submittedName>
</protein>
<dbReference type="OrthoDB" id="19419at2759"/>
<keyword evidence="6" id="KW-1185">Reference proteome</keyword>
<evidence type="ECO:0000313" key="5">
    <source>
        <dbReference type="EMBL" id="RWS02686.1"/>
    </source>
</evidence>
<dbReference type="STRING" id="1965070.A0A3S4QF39"/>
<gene>
    <name evidence="5" type="ORF">B4U79_14137</name>
</gene>
<feature type="coiled-coil region" evidence="3">
    <location>
        <begin position="179"/>
        <end position="206"/>
    </location>
</feature>
<reference evidence="5 6" key="1">
    <citation type="journal article" date="2018" name="Gigascience">
        <title>Genomes of trombidid mites reveal novel predicted allergens and laterally-transferred genes associated with secondary metabolism.</title>
        <authorList>
            <person name="Dong X."/>
            <person name="Chaisiri K."/>
            <person name="Xia D."/>
            <person name="Armstrong S.D."/>
            <person name="Fang Y."/>
            <person name="Donnelly M.J."/>
            <person name="Kadowaki T."/>
            <person name="McGarry J.W."/>
            <person name="Darby A.C."/>
            <person name="Makepeace B.L."/>
        </authorList>
    </citation>
    <scope>NUCLEOTIDE SEQUENCE [LARGE SCALE GENOMIC DNA]</scope>
    <source>
        <strain evidence="5">UoL-WK</strain>
    </source>
</reference>
<dbReference type="AlphaFoldDB" id="A0A3S4QF39"/>
<dbReference type="GO" id="GO:0006334">
    <property type="term" value="P:nucleosome assembly"/>
    <property type="evidence" value="ECO:0007669"/>
    <property type="project" value="InterPro"/>
</dbReference>
<evidence type="ECO:0000256" key="1">
    <source>
        <dbReference type="ARBA" id="ARBA00009947"/>
    </source>
</evidence>
<evidence type="ECO:0000256" key="4">
    <source>
        <dbReference type="SAM" id="MobiDB-lite"/>
    </source>
</evidence>
<comment type="caution">
    <text evidence="5">The sequence shown here is derived from an EMBL/GenBank/DDBJ whole genome shotgun (WGS) entry which is preliminary data.</text>
</comment>
<dbReference type="Gene3D" id="3.30.1120.90">
    <property type="entry name" value="Nucleosome assembly protein"/>
    <property type="match status" value="1"/>
</dbReference>
<dbReference type="Pfam" id="PF00956">
    <property type="entry name" value="NAP"/>
    <property type="match status" value="1"/>
</dbReference>
<name>A0A3S4QF39_9ACAR</name>